<organism evidence="2 3">
    <name type="scientific">Ensete ventricosum</name>
    <name type="common">Abyssinian banana</name>
    <name type="synonym">Musa ensete</name>
    <dbReference type="NCBI Taxonomy" id="4639"/>
    <lineage>
        <taxon>Eukaryota</taxon>
        <taxon>Viridiplantae</taxon>
        <taxon>Streptophyta</taxon>
        <taxon>Embryophyta</taxon>
        <taxon>Tracheophyta</taxon>
        <taxon>Spermatophyta</taxon>
        <taxon>Magnoliopsida</taxon>
        <taxon>Liliopsida</taxon>
        <taxon>Zingiberales</taxon>
        <taxon>Musaceae</taxon>
        <taxon>Ensete</taxon>
    </lineage>
</organism>
<dbReference type="EMBL" id="AMZH03011982">
    <property type="protein sequence ID" value="RRT51888.1"/>
    <property type="molecule type" value="Genomic_DNA"/>
</dbReference>
<sequence length="129" mass="13885">MRGMGVNLQKAGRERERGGRHGGKLEVATVVAWPLKPLKALQWPQRELSMAAALDPALLVPPQICSDQRLTAMLPMRNPKDGSCSAALDLPGDDGDGTPVGTEEEDEEEEEEGAPNEGVGAACKMRRMH</sequence>
<feature type="compositionally biased region" description="Acidic residues" evidence="1">
    <location>
        <begin position="91"/>
        <end position="114"/>
    </location>
</feature>
<gene>
    <name evidence="2" type="ORF">B296_00020521</name>
</gene>
<evidence type="ECO:0000313" key="3">
    <source>
        <dbReference type="Proteomes" id="UP000287651"/>
    </source>
</evidence>
<reference evidence="2 3" key="1">
    <citation type="journal article" date="2014" name="Agronomy (Basel)">
        <title>A Draft Genome Sequence for Ensete ventricosum, the Drought-Tolerant Tree Against Hunger.</title>
        <authorList>
            <person name="Harrison J."/>
            <person name="Moore K.A."/>
            <person name="Paszkiewicz K."/>
            <person name="Jones T."/>
            <person name="Grant M."/>
            <person name="Ambacheew D."/>
            <person name="Muzemil S."/>
            <person name="Studholme D.J."/>
        </authorList>
    </citation>
    <scope>NUCLEOTIDE SEQUENCE [LARGE SCALE GENOMIC DNA]</scope>
</reference>
<evidence type="ECO:0000256" key="1">
    <source>
        <dbReference type="SAM" id="MobiDB-lite"/>
    </source>
</evidence>
<protein>
    <submittedName>
        <fullName evidence="2">Uncharacterized protein</fullName>
    </submittedName>
</protein>
<evidence type="ECO:0000313" key="2">
    <source>
        <dbReference type="EMBL" id="RRT51888.1"/>
    </source>
</evidence>
<name>A0A426YJI6_ENSVE</name>
<feature type="region of interest" description="Disordered" evidence="1">
    <location>
        <begin position="1"/>
        <end position="22"/>
    </location>
</feature>
<feature type="region of interest" description="Disordered" evidence="1">
    <location>
        <begin position="77"/>
        <end position="129"/>
    </location>
</feature>
<comment type="caution">
    <text evidence="2">The sequence shown here is derived from an EMBL/GenBank/DDBJ whole genome shotgun (WGS) entry which is preliminary data.</text>
</comment>
<proteinExistence type="predicted"/>
<dbReference type="Proteomes" id="UP000287651">
    <property type="component" value="Unassembled WGS sequence"/>
</dbReference>
<accession>A0A426YJI6</accession>
<dbReference type="AlphaFoldDB" id="A0A426YJI6"/>